<protein>
    <submittedName>
        <fullName evidence="2">Uncharacterized protein</fullName>
    </submittedName>
</protein>
<evidence type="ECO:0000256" key="1">
    <source>
        <dbReference type="SAM" id="Phobius"/>
    </source>
</evidence>
<gene>
    <name evidence="2" type="ORF">INH39_15395</name>
</gene>
<evidence type="ECO:0000313" key="3">
    <source>
        <dbReference type="Proteomes" id="UP000831532"/>
    </source>
</evidence>
<feature type="transmembrane region" description="Helical" evidence="1">
    <location>
        <begin position="52"/>
        <end position="77"/>
    </location>
</feature>
<feature type="transmembrane region" description="Helical" evidence="1">
    <location>
        <begin position="125"/>
        <end position="145"/>
    </location>
</feature>
<dbReference type="RefSeq" id="WP_243493950.1">
    <property type="nucleotide sequence ID" value="NZ_CP063361.1"/>
</dbReference>
<name>A0ABY4ADP2_9BURK</name>
<feature type="transmembrane region" description="Helical" evidence="1">
    <location>
        <begin position="97"/>
        <end position="119"/>
    </location>
</feature>
<reference evidence="2 3" key="1">
    <citation type="submission" date="2020-10" db="EMBL/GenBank/DDBJ databases">
        <title>Genome analysis of Massilia species.</title>
        <authorList>
            <person name="Jung D.-H."/>
        </authorList>
    </citation>
    <scope>NUCLEOTIDE SEQUENCE [LARGE SCALE GENOMIC DNA]</scope>
    <source>
        <strain evidence="3">sipir</strain>
    </source>
</reference>
<evidence type="ECO:0000313" key="2">
    <source>
        <dbReference type="EMBL" id="UOD32915.1"/>
    </source>
</evidence>
<sequence length="159" mass="17927">MRNFSYWTCFALVVPSHVLGLLISVLYWVGIRVPYSELLGLLSSFSSLIPEMFMFIIPGLVVWLLYLAMLGMVVRRIWLSVARGKRVPASYAGLPQVLGYIGAASFMIGVIAMILSFVLRLGSGVPAAMLMIPAMFCIPWAFFLTEAQDLLWQYRLRKR</sequence>
<proteinExistence type="predicted"/>
<dbReference type="EMBL" id="CP063361">
    <property type="protein sequence ID" value="UOD32915.1"/>
    <property type="molecule type" value="Genomic_DNA"/>
</dbReference>
<keyword evidence="1" id="KW-0472">Membrane</keyword>
<feature type="transmembrane region" description="Helical" evidence="1">
    <location>
        <begin position="7"/>
        <end position="29"/>
    </location>
</feature>
<accession>A0ABY4ADP2</accession>
<organism evidence="2 3">
    <name type="scientific">Massilia violaceinigra</name>
    <dbReference type="NCBI Taxonomy" id="2045208"/>
    <lineage>
        <taxon>Bacteria</taxon>
        <taxon>Pseudomonadati</taxon>
        <taxon>Pseudomonadota</taxon>
        <taxon>Betaproteobacteria</taxon>
        <taxon>Burkholderiales</taxon>
        <taxon>Oxalobacteraceae</taxon>
        <taxon>Telluria group</taxon>
        <taxon>Massilia</taxon>
    </lineage>
</organism>
<dbReference type="Proteomes" id="UP000831532">
    <property type="component" value="Chromosome"/>
</dbReference>
<keyword evidence="1" id="KW-0812">Transmembrane</keyword>
<keyword evidence="3" id="KW-1185">Reference proteome</keyword>
<keyword evidence="1" id="KW-1133">Transmembrane helix</keyword>